<sequence>MSLQPENLGIKQDQESLDKDSGIGDTLSKDSPDYNHELADADIDAGKNGQMNDQIETKDLGWNKKSTEILAPLFDGTSNEELWTLIRRFNTQISHVKAIAENSPGTLGLRTSEHQEFSPEKLRANLERFYMTIVTDLVCFWKHISRLRSWNERKRTFAFAMCYTIACVFDILLPTMIFFLIILTIYPPARSFCFPPRPIIISNSRSGTEKTPQSGEKASNDSLTGVSENYLGEALEYEASNFVAAIAQISISSALGKNSQNNYGSNEEETDKLDDHTLDPEKIAMKAVKTKKKVDGNKQGLSQDKSEEPMSSMMWSSSENFMNMISDVSNVWECFGNALTSPALFPRIKPRLRIAAMLALILQVSLLTSSYIFMKISSILAGVIFFGNPLIGNILRYIDCKYPHWRKLFKIRNSLLRGVPTNAQLTLTLLRRGELKVAPIPPQPPTTLEGSNLPSELPKSENGEESEENAKSRSRNAVHETDADSKNEHHGRLLLTAAKQFMKGGVETILSTDRLKAAVGSEDAKNRLGILETKTDNSTGPVHFPCRFKGEQGYSYISLTRSKSILSWRREGSDIDASFSINISDIREMKKVGGLGWKSKIIVGWSTSKVINDGLVITDKEGRISHLTAIPQRDELFNRLVALGNQTWEAL</sequence>
<dbReference type="Proteomes" id="UP000283383">
    <property type="component" value="Unassembled WGS sequence"/>
</dbReference>
<name>A0A420HD68_9PEZI</name>
<feature type="transmembrane region" description="Helical" evidence="2">
    <location>
        <begin position="354"/>
        <end position="373"/>
    </location>
</feature>
<dbReference type="PANTHER" id="PTHR38694">
    <property type="entry name" value="CONSERVED EXPRESSED PROTEIN"/>
    <property type="match status" value="1"/>
</dbReference>
<protein>
    <submittedName>
        <fullName evidence="3">Uncharacterized protein</fullName>
    </submittedName>
</protein>
<evidence type="ECO:0000256" key="2">
    <source>
        <dbReference type="SAM" id="Phobius"/>
    </source>
</evidence>
<dbReference type="AlphaFoldDB" id="A0A420HD68"/>
<reference evidence="3 4" key="1">
    <citation type="journal article" date="2018" name="BMC Genomics">
        <title>Comparative genome analyses reveal sequence features reflecting distinct modes of host-adaptation between dicot and monocot powdery mildew.</title>
        <authorList>
            <person name="Wu Y."/>
            <person name="Ma X."/>
            <person name="Pan Z."/>
            <person name="Kale S.D."/>
            <person name="Song Y."/>
            <person name="King H."/>
            <person name="Zhang Q."/>
            <person name="Presley C."/>
            <person name="Deng X."/>
            <person name="Wei C.I."/>
            <person name="Xiao S."/>
        </authorList>
    </citation>
    <scope>NUCLEOTIDE SEQUENCE [LARGE SCALE GENOMIC DNA]</scope>
    <source>
        <strain evidence="3">UMSG3</strain>
    </source>
</reference>
<feature type="region of interest" description="Disordered" evidence="1">
    <location>
        <begin position="1"/>
        <end position="37"/>
    </location>
</feature>
<dbReference type="InterPro" id="IPR021709">
    <property type="entry name" value="DUF3292"/>
</dbReference>
<organism evidence="3 4">
    <name type="scientific">Golovinomyces cichoracearum</name>
    <dbReference type="NCBI Taxonomy" id="62708"/>
    <lineage>
        <taxon>Eukaryota</taxon>
        <taxon>Fungi</taxon>
        <taxon>Dikarya</taxon>
        <taxon>Ascomycota</taxon>
        <taxon>Pezizomycotina</taxon>
        <taxon>Leotiomycetes</taxon>
        <taxon>Erysiphales</taxon>
        <taxon>Erysiphaceae</taxon>
        <taxon>Golovinomyces</taxon>
    </lineage>
</organism>
<keyword evidence="2" id="KW-1133">Transmembrane helix</keyword>
<evidence type="ECO:0000256" key="1">
    <source>
        <dbReference type="SAM" id="MobiDB-lite"/>
    </source>
</evidence>
<evidence type="ECO:0000313" key="3">
    <source>
        <dbReference type="EMBL" id="RKF55379.1"/>
    </source>
</evidence>
<dbReference type="EMBL" id="MCBQ01020229">
    <property type="protein sequence ID" value="RKF55379.1"/>
    <property type="molecule type" value="Genomic_DNA"/>
</dbReference>
<dbReference type="Pfam" id="PF11696">
    <property type="entry name" value="DUF3292"/>
    <property type="match status" value="1"/>
</dbReference>
<keyword evidence="2" id="KW-0472">Membrane</keyword>
<keyword evidence="2" id="KW-0812">Transmembrane</keyword>
<dbReference type="PANTHER" id="PTHR38694:SF1">
    <property type="entry name" value="PEROXIN DOMAIN-CONTAINING PROTEIN"/>
    <property type="match status" value="1"/>
</dbReference>
<evidence type="ECO:0000313" key="4">
    <source>
        <dbReference type="Proteomes" id="UP000283383"/>
    </source>
</evidence>
<keyword evidence="4" id="KW-1185">Reference proteome</keyword>
<accession>A0A420HD68</accession>
<gene>
    <name evidence="3" type="ORF">GcM3_202003</name>
</gene>
<feature type="compositionally biased region" description="Basic and acidic residues" evidence="1">
    <location>
        <begin position="12"/>
        <end position="37"/>
    </location>
</feature>
<feature type="transmembrane region" description="Helical" evidence="2">
    <location>
        <begin position="157"/>
        <end position="186"/>
    </location>
</feature>
<feature type="transmembrane region" description="Helical" evidence="2">
    <location>
        <begin position="379"/>
        <end position="398"/>
    </location>
</feature>
<feature type="compositionally biased region" description="Basic and acidic residues" evidence="1">
    <location>
        <begin position="477"/>
        <end position="490"/>
    </location>
</feature>
<comment type="caution">
    <text evidence="3">The sequence shown here is derived from an EMBL/GenBank/DDBJ whole genome shotgun (WGS) entry which is preliminary data.</text>
</comment>
<dbReference type="STRING" id="62708.A0A420HD68"/>
<proteinExistence type="predicted"/>
<feature type="region of interest" description="Disordered" evidence="1">
    <location>
        <begin position="438"/>
        <end position="490"/>
    </location>
</feature>